<evidence type="ECO:0000313" key="1">
    <source>
        <dbReference type="EMBL" id="QHS81853.1"/>
    </source>
</evidence>
<evidence type="ECO:0008006" key="2">
    <source>
        <dbReference type="Google" id="ProtNLM"/>
    </source>
</evidence>
<proteinExistence type="predicted"/>
<accession>A0A6C0AQS3</accession>
<reference evidence="1" key="1">
    <citation type="journal article" date="2020" name="Nature">
        <title>Giant virus diversity and host interactions through global metagenomics.</title>
        <authorList>
            <person name="Schulz F."/>
            <person name="Roux S."/>
            <person name="Paez-Espino D."/>
            <person name="Jungbluth S."/>
            <person name="Walsh D.A."/>
            <person name="Denef V.J."/>
            <person name="McMahon K.D."/>
            <person name="Konstantinidis K.T."/>
            <person name="Eloe-Fadrosh E.A."/>
            <person name="Kyrpides N.C."/>
            <person name="Woyke T."/>
        </authorList>
    </citation>
    <scope>NUCLEOTIDE SEQUENCE</scope>
    <source>
        <strain evidence="1">GVMAG-S-1101164-72</strain>
    </source>
</reference>
<dbReference type="EMBL" id="MN740760">
    <property type="protein sequence ID" value="QHS81853.1"/>
    <property type="molecule type" value="Genomic_DNA"/>
</dbReference>
<organism evidence="1">
    <name type="scientific">viral metagenome</name>
    <dbReference type="NCBI Taxonomy" id="1070528"/>
    <lineage>
        <taxon>unclassified sequences</taxon>
        <taxon>metagenomes</taxon>
        <taxon>organismal metagenomes</taxon>
    </lineage>
</organism>
<sequence>MDLKPAILHGYISRDLGIDGSYHFGYHMYMRPSLLPEADQEFIVKTLGDRRVDGKPALDTTREVARQSIQDDDYHLFILVENLSLPKGSKDEGTAILQYNDWCSRGSKQLWLFDLVRQTNLKPRMKKPAISPIQILFSVLEDFARERGIPSMYLMVDQDDAKSHKALTTKVYPKYGYVVDPGCPGIEGLTVMRHDLNLFDGVVNSLILYKQKKAKKPKRRQTRKRKSA</sequence>
<name>A0A6C0AQS3_9ZZZZ</name>
<protein>
    <recommendedName>
        <fullName evidence="2">N-acetyltransferase domain-containing protein</fullName>
    </recommendedName>
</protein>
<dbReference type="AlphaFoldDB" id="A0A6C0AQS3"/>